<name>A0ABY4CHE4_9BACL</name>
<keyword evidence="4 6" id="KW-0862">Zinc</keyword>
<keyword evidence="1 6" id="KW-0645">Protease</keyword>
<dbReference type="NCBIfam" id="TIGR00181">
    <property type="entry name" value="pepF"/>
    <property type="match status" value="1"/>
</dbReference>
<dbReference type="PANTHER" id="PTHR11804:SF84">
    <property type="entry name" value="SACCHAROLYSIN"/>
    <property type="match status" value="1"/>
</dbReference>
<keyword evidence="2 6" id="KW-0479">Metal-binding</keyword>
<gene>
    <name evidence="9" type="primary">pepF</name>
    <name evidence="9" type="ORF">LSG31_19025</name>
</gene>
<keyword evidence="5 6" id="KW-0482">Metalloprotease</keyword>
<organism evidence="9 10">
    <name type="scientific">Fodinisporobacter ferrooxydans</name>
    <dbReference type="NCBI Taxonomy" id="2901836"/>
    <lineage>
        <taxon>Bacteria</taxon>
        <taxon>Bacillati</taxon>
        <taxon>Bacillota</taxon>
        <taxon>Bacilli</taxon>
        <taxon>Bacillales</taxon>
        <taxon>Alicyclobacillaceae</taxon>
        <taxon>Fodinisporobacter</taxon>
    </lineage>
</organism>
<dbReference type="InterPro" id="IPR045090">
    <property type="entry name" value="Pept_M3A_M3B"/>
</dbReference>
<dbReference type="InterPro" id="IPR004438">
    <property type="entry name" value="Peptidase_M3B"/>
</dbReference>
<evidence type="ECO:0000256" key="1">
    <source>
        <dbReference type="ARBA" id="ARBA00022670"/>
    </source>
</evidence>
<proteinExistence type="inferred from homology"/>
<keyword evidence="3 6" id="KW-0378">Hydrolase</keyword>
<comment type="similarity">
    <text evidence="6">Belongs to the peptidase M3B family.</text>
</comment>
<evidence type="ECO:0000256" key="2">
    <source>
        <dbReference type="ARBA" id="ARBA00022723"/>
    </source>
</evidence>
<dbReference type="Pfam" id="PF08439">
    <property type="entry name" value="Peptidase_M3_N"/>
    <property type="match status" value="1"/>
</dbReference>
<dbReference type="Gene3D" id="1.20.140.70">
    <property type="entry name" value="Oligopeptidase f, N-terminal domain"/>
    <property type="match status" value="1"/>
</dbReference>
<feature type="domain" description="Oligopeptidase F N-terminal" evidence="8">
    <location>
        <begin position="115"/>
        <end position="183"/>
    </location>
</feature>
<evidence type="ECO:0000313" key="10">
    <source>
        <dbReference type="Proteomes" id="UP000830167"/>
    </source>
</evidence>
<comment type="function">
    <text evidence="6">Has oligopeptidase activity and degrades a variety of small bioactive peptides.</text>
</comment>
<evidence type="ECO:0000259" key="7">
    <source>
        <dbReference type="Pfam" id="PF01432"/>
    </source>
</evidence>
<dbReference type="InterPro" id="IPR013647">
    <property type="entry name" value="OligopepF_N_dom"/>
</dbReference>
<dbReference type="Gene3D" id="1.10.287.830">
    <property type="entry name" value="putative peptidase helix hairpin domain like"/>
    <property type="match status" value="1"/>
</dbReference>
<comment type="cofactor">
    <cofactor evidence="6">
        <name>Zn(2+)</name>
        <dbReference type="ChEBI" id="CHEBI:29105"/>
    </cofactor>
    <text evidence="6">Binds 1 zinc ion.</text>
</comment>
<evidence type="ECO:0000256" key="3">
    <source>
        <dbReference type="ARBA" id="ARBA00022801"/>
    </source>
</evidence>
<evidence type="ECO:0000313" key="9">
    <source>
        <dbReference type="EMBL" id="UOF89937.1"/>
    </source>
</evidence>
<dbReference type="Proteomes" id="UP000830167">
    <property type="component" value="Chromosome"/>
</dbReference>
<evidence type="ECO:0000256" key="6">
    <source>
        <dbReference type="RuleBase" id="RU368091"/>
    </source>
</evidence>
<dbReference type="Pfam" id="PF01432">
    <property type="entry name" value="Peptidase_M3"/>
    <property type="match status" value="1"/>
</dbReference>
<dbReference type="InterPro" id="IPR001567">
    <property type="entry name" value="Pept_M3A_M3B_dom"/>
</dbReference>
<reference evidence="9" key="1">
    <citation type="submission" date="2021-12" db="EMBL/GenBank/DDBJ databases">
        <title>Alicyclobacillaceae gen. nov., sp. nov., isolated from chalcocite enrichment system.</title>
        <authorList>
            <person name="Jiang Z."/>
        </authorList>
    </citation>
    <scope>NUCLEOTIDE SEQUENCE</scope>
    <source>
        <strain evidence="9">MYW30-H2</strain>
    </source>
</reference>
<dbReference type="PANTHER" id="PTHR11804">
    <property type="entry name" value="PROTEASE M3 THIMET OLIGOPEPTIDASE-RELATED"/>
    <property type="match status" value="1"/>
</dbReference>
<dbReference type="RefSeq" id="WP_347436632.1">
    <property type="nucleotide sequence ID" value="NZ_CP089291.1"/>
</dbReference>
<dbReference type="SUPFAM" id="SSF55486">
    <property type="entry name" value="Metalloproteases ('zincins'), catalytic domain"/>
    <property type="match status" value="1"/>
</dbReference>
<dbReference type="EC" id="3.4.24.-" evidence="6"/>
<accession>A0ABY4CHE4</accession>
<dbReference type="EMBL" id="CP089291">
    <property type="protein sequence ID" value="UOF89937.1"/>
    <property type="molecule type" value="Genomic_DNA"/>
</dbReference>
<feature type="domain" description="Peptidase M3A/M3B catalytic" evidence="7">
    <location>
        <begin position="204"/>
        <end position="584"/>
    </location>
</feature>
<evidence type="ECO:0000256" key="4">
    <source>
        <dbReference type="ARBA" id="ARBA00022833"/>
    </source>
</evidence>
<dbReference type="Gene3D" id="1.10.1370.20">
    <property type="entry name" value="Oligoendopeptidase f, C-terminal domain"/>
    <property type="match status" value="1"/>
</dbReference>
<dbReference type="CDD" id="cd09608">
    <property type="entry name" value="M3B_PepF"/>
    <property type="match status" value="1"/>
</dbReference>
<evidence type="ECO:0000259" key="8">
    <source>
        <dbReference type="Pfam" id="PF08439"/>
    </source>
</evidence>
<protein>
    <recommendedName>
        <fullName evidence="6">Oligopeptidase F</fullName>
        <ecNumber evidence="6">3.4.24.-</ecNumber>
    </recommendedName>
</protein>
<dbReference type="InterPro" id="IPR042088">
    <property type="entry name" value="OligoPept_F_C"/>
</dbReference>
<sequence length="601" mass="69663">MASKQLAKRSEVEVIYKWQLEDLFANLEEWEQEFRKIKQMLETFPSFQGKLADPQVLKRCLELDDQIGQMTERVYAYAHMRHHEDTSNGQYQALSERATHLTVEVSNVTSFISPELTALPDDVWDTLLHNESLSFYKNSLEQLVRMKPHVLTEAEEAILAQASVMANAPQTIFTMINNADMRFPEVKDEQGNEVELTHSRYGHLMESKDRNVRQQAFAAMYDTYRKQKNTIATTLTSNVSKNIFYSRVRKYPSVLESALYGDNIPSTVYTNLIETVHAYLPLLYRYFSLRKQALGVDELHLYDLYCPLQSDFDWKITYEEAKHTVAKALQVLGEDYVSQLREGFENGWIDVYENVGKRSGAYSWGAYGTHPYVLLNHQDNVRSMFTLAHEMGHALHSHYSDHALPYRYAQYTIFLAEVASTTNEALLMEYLLKSANVQQRLYLLTYYADQFKSTVFRQTMFAEFEKIVHERMEQGEALTADELSKIYYELNLLYHGDAVTVDRDIELEWARIPHFYTSFYVYKYATGFSAATAFAKQVIEQGQEAVDRYIQKFLQAGGKDYSIEILKAAGVDMSSPEPIRQAFAVFESVLDQLEEVLRERK</sequence>
<evidence type="ECO:0000256" key="5">
    <source>
        <dbReference type="ARBA" id="ARBA00023049"/>
    </source>
</evidence>
<keyword evidence="10" id="KW-1185">Reference proteome</keyword>